<proteinExistence type="predicted"/>
<organism evidence="4 5">
    <name type="scientific">Tulasnella calospora MUT 4182</name>
    <dbReference type="NCBI Taxonomy" id="1051891"/>
    <lineage>
        <taxon>Eukaryota</taxon>
        <taxon>Fungi</taxon>
        <taxon>Dikarya</taxon>
        <taxon>Basidiomycota</taxon>
        <taxon>Agaricomycotina</taxon>
        <taxon>Agaricomycetes</taxon>
        <taxon>Cantharellales</taxon>
        <taxon>Tulasnellaceae</taxon>
        <taxon>Tulasnella</taxon>
    </lineage>
</organism>
<keyword evidence="2" id="KW-0677">Repeat</keyword>
<dbReference type="STRING" id="1051891.A0A0C3KA15"/>
<dbReference type="InterPro" id="IPR011333">
    <property type="entry name" value="SKP1/BTB/POZ_sf"/>
</dbReference>
<evidence type="ECO:0000256" key="2">
    <source>
        <dbReference type="ARBA" id="ARBA00022737"/>
    </source>
</evidence>
<dbReference type="SMART" id="SM00225">
    <property type="entry name" value="BTB"/>
    <property type="match status" value="1"/>
</dbReference>
<evidence type="ECO:0000256" key="1">
    <source>
        <dbReference type="ARBA" id="ARBA00022441"/>
    </source>
</evidence>
<accession>A0A0C3KA15</accession>
<keyword evidence="1" id="KW-0880">Kelch repeat</keyword>
<feature type="domain" description="BTB" evidence="3">
    <location>
        <begin position="769"/>
        <end position="846"/>
    </location>
</feature>
<dbReference type="Pfam" id="PF00651">
    <property type="entry name" value="BTB"/>
    <property type="match status" value="1"/>
</dbReference>
<gene>
    <name evidence="4" type="ORF">M407DRAFT_32088</name>
</gene>
<reference evidence="5" key="2">
    <citation type="submission" date="2015-01" db="EMBL/GenBank/DDBJ databases">
        <title>Evolutionary Origins and Diversification of the Mycorrhizal Mutualists.</title>
        <authorList>
            <consortium name="DOE Joint Genome Institute"/>
            <consortium name="Mycorrhizal Genomics Consortium"/>
            <person name="Kohler A."/>
            <person name="Kuo A."/>
            <person name="Nagy L.G."/>
            <person name="Floudas D."/>
            <person name="Copeland A."/>
            <person name="Barry K.W."/>
            <person name="Cichocki N."/>
            <person name="Veneault-Fourrey C."/>
            <person name="LaButti K."/>
            <person name="Lindquist E.A."/>
            <person name="Lipzen A."/>
            <person name="Lundell T."/>
            <person name="Morin E."/>
            <person name="Murat C."/>
            <person name="Riley R."/>
            <person name="Ohm R."/>
            <person name="Sun H."/>
            <person name="Tunlid A."/>
            <person name="Henrissat B."/>
            <person name="Grigoriev I.V."/>
            <person name="Hibbett D.S."/>
            <person name="Martin F."/>
        </authorList>
    </citation>
    <scope>NUCLEOTIDE SEQUENCE [LARGE SCALE GENOMIC DNA]</scope>
    <source>
        <strain evidence="5">MUT 4182</strain>
    </source>
</reference>
<evidence type="ECO:0000259" key="3">
    <source>
        <dbReference type="PROSITE" id="PS50097"/>
    </source>
</evidence>
<keyword evidence="5" id="KW-1185">Reference proteome</keyword>
<dbReference type="HOGENOM" id="CLU_006883_0_0_1"/>
<dbReference type="PANTHER" id="PTHR24412">
    <property type="entry name" value="KELCH PROTEIN"/>
    <property type="match status" value="1"/>
</dbReference>
<dbReference type="InterPro" id="IPR000210">
    <property type="entry name" value="BTB/POZ_dom"/>
</dbReference>
<dbReference type="EMBL" id="KN823301">
    <property type="protein sequence ID" value="KIO18258.1"/>
    <property type="molecule type" value="Genomic_DNA"/>
</dbReference>
<protein>
    <recommendedName>
        <fullName evidence="3">BTB domain-containing protein</fullName>
    </recommendedName>
</protein>
<dbReference type="Proteomes" id="UP000054248">
    <property type="component" value="Unassembled WGS sequence"/>
</dbReference>
<name>A0A0C3KA15_9AGAM</name>
<sequence>MISTKEAVLLTAQNQPISPTKAIIHLSRKVPLAVRTILTELQIPNYVPIPYFDTSFLEDWGSLRFDVANEVSRILRGSVAALNKLWQTPRSPNPALTPKDILSIVDYLLKEGESLGGLPLLLRGDGQLVEFQGLGHRKIFASHRSDLENLFGPSVVVSLTLSDIAAQGLAKLNLNVGVLDSQGMRDLLANQGHAITPANTKIVTNAEREWYKRLLGFLASPGCPVQLEDLANLPLLPAVGRELVVSLNHANSGKVWWRSPFEDRNLTTILLQLDVVEVDVPPGGTHGAEMVDLARILRLFGQLSLSSIQILQKVTQKDWDGFVQFLKLWIQGPYVTKLSPVEFQTLTALPLFEGRQGTKELPFVPAGQVLMLPESVELDALARYLPPANIFAEYSTQLAAIFQKNKNMRKKNLSFQNLLDRLRIPNRLAQDEEASFSTLLQLVTTHHVGRYNNQLVPDGNRVLRRPSELFDHRVDLFSTAFEGHQELFVHPNFRNLTDRLVNLGVQREITSERLLECLRAVDRDARQGQEPVRRATWLWDYVNTAPPQLRQIAFDTIRGLRFLPRQTQRHPSDSDFDVYARELPNVVSLNDLCALEHEPVAWTQRARFSSLPSAHLKAIYPTIGEPTAADVVQHLVSLVKKVAPNHHQSSILLSNIKSVYGWLKDKKDVATSLLRPLSKQPLWLNIDSVLDNWTWRTADELVFDLTYDVDGRFVVRKFLLPYRSLLVDVGAHEYRVASLPTTTTSAANISHSDMIRAGWNDLRQTAQLLDICFQVDGQDIPAHRGMLAAAIPHFKTAFAGSFRESITFTEGTELPVYRLPGDEAESAFAVQAIVDYVYTGTFTRPTISDIDDANAALDDLLDLMELSNLWDVSELTSQAVHAIVELRLIRFDNCDRILERAEGCQIKVLITICQETKKQNKWA</sequence>
<dbReference type="Gene3D" id="3.30.710.10">
    <property type="entry name" value="Potassium Channel Kv1.1, Chain A"/>
    <property type="match status" value="1"/>
</dbReference>
<reference evidence="4 5" key="1">
    <citation type="submission" date="2014-04" db="EMBL/GenBank/DDBJ databases">
        <authorList>
            <consortium name="DOE Joint Genome Institute"/>
            <person name="Kuo A."/>
            <person name="Girlanda M."/>
            <person name="Perotto S."/>
            <person name="Kohler A."/>
            <person name="Nagy L.G."/>
            <person name="Floudas D."/>
            <person name="Copeland A."/>
            <person name="Barry K.W."/>
            <person name="Cichocki N."/>
            <person name="Veneault-Fourrey C."/>
            <person name="LaButti K."/>
            <person name="Lindquist E.A."/>
            <person name="Lipzen A."/>
            <person name="Lundell T."/>
            <person name="Morin E."/>
            <person name="Murat C."/>
            <person name="Sun H."/>
            <person name="Tunlid A."/>
            <person name="Henrissat B."/>
            <person name="Grigoriev I.V."/>
            <person name="Hibbett D.S."/>
            <person name="Martin F."/>
            <person name="Nordberg H.P."/>
            <person name="Cantor M.N."/>
            <person name="Hua S.X."/>
        </authorList>
    </citation>
    <scope>NUCLEOTIDE SEQUENCE [LARGE SCALE GENOMIC DNA]</scope>
    <source>
        <strain evidence="4 5">MUT 4182</strain>
    </source>
</reference>
<dbReference type="OrthoDB" id="3209029at2759"/>
<evidence type="ECO:0000313" key="4">
    <source>
        <dbReference type="EMBL" id="KIO18258.1"/>
    </source>
</evidence>
<dbReference type="PANTHER" id="PTHR24412:SF272">
    <property type="entry name" value="KELCH-LIKE PROTEIN DIABLO"/>
    <property type="match status" value="1"/>
</dbReference>
<dbReference type="PROSITE" id="PS50097">
    <property type="entry name" value="BTB"/>
    <property type="match status" value="1"/>
</dbReference>
<evidence type="ECO:0000313" key="5">
    <source>
        <dbReference type="Proteomes" id="UP000054248"/>
    </source>
</evidence>
<dbReference type="SUPFAM" id="SSF54695">
    <property type="entry name" value="POZ domain"/>
    <property type="match status" value="1"/>
</dbReference>
<dbReference type="AlphaFoldDB" id="A0A0C3KA15"/>